<accession>A0AAN6QLD9</accession>
<dbReference type="PANTHER" id="PTHR37987">
    <property type="entry name" value="CHROMOSOME 9, WHOLE GENOME SHOTGUN SEQUENCE"/>
    <property type="match status" value="1"/>
</dbReference>
<dbReference type="RefSeq" id="XP_064666522.1">
    <property type="nucleotide sequence ID" value="XM_064818116.1"/>
</dbReference>
<dbReference type="PANTHER" id="PTHR37987:SF1">
    <property type="entry name" value="OXO-4-HYDROXY-4-CARBOXY-5-UREIDOIMIDAZOLINE DECARBOXYLASE DOMAIN-CONTAINING PROTEIN"/>
    <property type="match status" value="1"/>
</dbReference>
<dbReference type="SUPFAM" id="SSF158694">
    <property type="entry name" value="UraD-Like"/>
    <property type="match status" value="1"/>
</dbReference>
<dbReference type="Pfam" id="PF09349">
    <property type="entry name" value="OHCU_decarbox"/>
    <property type="match status" value="1"/>
</dbReference>
<comment type="caution">
    <text evidence="3">The sequence shown here is derived from an EMBL/GenBank/DDBJ whole genome shotgun (WGS) entry which is preliminary data.</text>
</comment>
<keyword evidence="1" id="KW-0659">Purine metabolism</keyword>
<dbReference type="InterPro" id="IPR018020">
    <property type="entry name" value="OHCU_decarboxylase"/>
</dbReference>
<organism evidence="3 4">
    <name type="scientific">Canariomyces notabilis</name>
    <dbReference type="NCBI Taxonomy" id="2074819"/>
    <lineage>
        <taxon>Eukaryota</taxon>
        <taxon>Fungi</taxon>
        <taxon>Dikarya</taxon>
        <taxon>Ascomycota</taxon>
        <taxon>Pezizomycotina</taxon>
        <taxon>Sordariomycetes</taxon>
        <taxon>Sordariomycetidae</taxon>
        <taxon>Sordariales</taxon>
        <taxon>Chaetomiaceae</taxon>
        <taxon>Canariomyces</taxon>
    </lineage>
</organism>
<reference evidence="3" key="2">
    <citation type="submission" date="2023-05" db="EMBL/GenBank/DDBJ databases">
        <authorList>
            <consortium name="Lawrence Berkeley National Laboratory"/>
            <person name="Steindorff A."/>
            <person name="Hensen N."/>
            <person name="Bonometti L."/>
            <person name="Westerberg I."/>
            <person name="Brannstrom I.O."/>
            <person name="Guillou S."/>
            <person name="Cros-Aarteil S."/>
            <person name="Calhoun S."/>
            <person name="Haridas S."/>
            <person name="Kuo A."/>
            <person name="Mondo S."/>
            <person name="Pangilinan J."/>
            <person name="Riley R."/>
            <person name="Labutti K."/>
            <person name="Andreopoulos B."/>
            <person name="Lipzen A."/>
            <person name="Chen C."/>
            <person name="Yanf M."/>
            <person name="Daum C."/>
            <person name="Ng V."/>
            <person name="Clum A."/>
            <person name="Ohm R."/>
            <person name="Martin F."/>
            <person name="Silar P."/>
            <person name="Natvig D."/>
            <person name="Lalanne C."/>
            <person name="Gautier V."/>
            <person name="Ament-Velasquez S.L."/>
            <person name="Kruys A."/>
            <person name="Hutchinson M.I."/>
            <person name="Powell A.J."/>
            <person name="Barry K."/>
            <person name="Miller A.N."/>
            <person name="Grigoriev I.V."/>
            <person name="Debuchy R."/>
            <person name="Gladieux P."/>
            <person name="Thoren M.H."/>
            <person name="Johannesson H."/>
        </authorList>
    </citation>
    <scope>NUCLEOTIDE SEQUENCE</scope>
    <source>
        <strain evidence="3">CBS 508.74</strain>
    </source>
</reference>
<keyword evidence="4" id="KW-1185">Reference proteome</keyword>
<proteinExistence type="predicted"/>
<protein>
    <recommendedName>
        <fullName evidence="2">Oxo-4-hydroxy-4-carboxy-5-ureidoimidazoline decarboxylase domain-containing protein</fullName>
    </recommendedName>
</protein>
<evidence type="ECO:0000313" key="4">
    <source>
        <dbReference type="Proteomes" id="UP001302812"/>
    </source>
</evidence>
<dbReference type="Gene3D" id="1.10.3330.10">
    <property type="entry name" value="Oxo-4-hydroxy-4-carboxy-5-ureidoimidazoline decarboxylase"/>
    <property type="match status" value="1"/>
</dbReference>
<dbReference type="GO" id="GO:0006144">
    <property type="term" value="P:purine nucleobase metabolic process"/>
    <property type="evidence" value="ECO:0007669"/>
    <property type="project" value="UniProtKB-KW"/>
</dbReference>
<dbReference type="Proteomes" id="UP001302812">
    <property type="component" value="Unassembled WGS sequence"/>
</dbReference>
<dbReference type="GeneID" id="89942241"/>
<gene>
    <name evidence="3" type="ORF">N656DRAFT_801378</name>
</gene>
<reference evidence="3" key="1">
    <citation type="journal article" date="2023" name="Mol. Phylogenet. Evol.">
        <title>Genome-scale phylogeny and comparative genomics of the fungal order Sordariales.</title>
        <authorList>
            <person name="Hensen N."/>
            <person name="Bonometti L."/>
            <person name="Westerberg I."/>
            <person name="Brannstrom I.O."/>
            <person name="Guillou S."/>
            <person name="Cros-Aarteil S."/>
            <person name="Calhoun S."/>
            <person name="Haridas S."/>
            <person name="Kuo A."/>
            <person name="Mondo S."/>
            <person name="Pangilinan J."/>
            <person name="Riley R."/>
            <person name="LaButti K."/>
            <person name="Andreopoulos B."/>
            <person name="Lipzen A."/>
            <person name="Chen C."/>
            <person name="Yan M."/>
            <person name="Daum C."/>
            <person name="Ng V."/>
            <person name="Clum A."/>
            <person name="Steindorff A."/>
            <person name="Ohm R.A."/>
            <person name="Martin F."/>
            <person name="Silar P."/>
            <person name="Natvig D.O."/>
            <person name="Lalanne C."/>
            <person name="Gautier V."/>
            <person name="Ament-Velasquez S.L."/>
            <person name="Kruys A."/>
            <person name="Hutchinson M.I."/>
            <person name="Powell A.J."/>
            <person name="Barry K."/>
            <person name="Miller A.N."/>
            <person name="Grigoriev I.V."/>
            <person name="Debuchy R."/>
            <person name="Gladieux P."/>
            <person name="Hiltunen Thoren M."/>
            <person name="Johannesson H."/>
        </authorList>
    </citation>
    <scope>NUCLEOTIDE SEQUENCE</scope>
    <source>
        <strain evidence="3">CBS 508.74</strain>
    </source>
</reference>
<evidence type="ECO:0000313" key="3">
    <source>
        <dbReference type="EMBL" id="KAK4108952.1"/>
    </source>
</evidence>
<dbReference type="AlphaFoldDB" id="A0AAN6QLD9"/>
<name>A0AAN6QLD9_9PEZI</name>
<feature type="domain" description="Oxo-4-hydroxy-4-carboxy-5-ureidoimidazoline decarboxylase" evidence="2">
    <location>
        <begin position="26"/>
        <end position="211"/>
    </location>
</feature>
<evidence type="ECO:0000259" key="2">
    <source>
        <dbReference type="Pfam" id="PF09349"/>
    </source>
</evidence>
<evidence type="ECO:0000256" key="1">
    <source>
        <dbReference type="ARBA" id="ARBA00022631"/>
    </source>
</evidence>
<sequence>MTTLPSDSRLNPTATPFLPAISSLPTLSDTALAATLDLLFEPCPDLHALALPTMRTISFGSWDDLIGTLREQLMELVSVVQGEGDEQKREGEGRKALHRVLGSHPRLGEKKSNGGVGGAGISGGGGMSVLSSMEQSHLRGHGGSEEEEELARLNREYEARFPGLRYVVWVNGRPREEIFRDMKLRIERGDLEAEEREGIQAMCDIAADRARKLLNKSAEEAAGAGQ</sequence>
<dbReference type="InterPro" id="IPR036778">
    <property type="entry name" value="OHCU_decarboxylase_sf"/>
</dbReference>
<dbReference type="EMBL" id="MU853359">
    <property type="protein sequence ID" value="KAK4108952.1"/>
    <property type="molecule type" value="Genomic_DNA"/>
</dbReference>